<dbReference type="PANTHER" id="PTHR22538">
    <property type="entry name" value="CILIA- AND FLAGELLA-ASSOCIATED PROTEIN 74"/>
    <property type="match status" value="1"/>
</dbReference>
<feature type="domain" description="CFAP74 second Ig-like" evidence="3">
    <location>
        <begin position="629"/>
        <end position="855"/>
    </location>
</feature>
<dbReference type="Pfam" id="PF24770">
    <property type="entry name" value="Ig-CFAP74_2"/>
    <property type="match status" value="1"/>
</dbReference>
<proteinExistence type="predicted"/>
<feature type="region of interest" description="Disordered" evidence="2">
    <location>
        <begin position="1"/>
        <end position="51"/>
    </location>
</feature>
<evidence type="ECO:0000259" key="3">
    <source>
        <dbReference type="Pfam" id="PF24770"/>
    </source>
</evidence>
<feature type="coiled-coil region" evidence="1">
    <location>
        <begin position="56"/>
        <end position="118"/>
    </location>
</feature>
<feature type="compositionally biased region" description="Basic and acidic residues" evidence="2">
    <location>
        <begin position="729"/>
        <end position="764"/>
    </location>
</feature>
<feature type="compositionally biased region" description="Polar residues" evidence="2">
    <location>
        <begin position="1"/>
        <end position="11"/>
    </location>
</feature>
<gene>
    <name evidence="7" type="primary">LOC100368636</name>
</gene>
<feature type="domain" description="CFAP74 third Ig-like" evidence="4">
    <location>
        <begin position="857"/>
        <end position="969"/>
    </location>
</feature>
<protein>
    <submittedName>
        <fullName evidence="7">Uncharacterized protein LOC100368636</fullName>
    </submittedName>
</protein>
<dbReference type="Pfam" id="PF24798">
    <property type="entry name" value="Ig-CFAP74_4th"/>
    <property type="match status" value="1"/>
</dbReference>
<evidence type="ECO:0000313" key="7">
    <source>
        <dbReference type="RefSeq" id="XP_006819212.1"/>
    </source>
</evidence>
<evidence type="ECO:0000313" key="6">
    <source>
        <dbReference type="Proteomes" id="UP000694865"/>
    </source>
</evidence>
<dbReference type="PANTHER" id="PTHR22538:SF0">
    <property type="entry name" value="CILIA- AND FLAGELLA-ASSOCIATED PROTEIN 74"/>
    <property type="match status" value="1"/>
</dbReference>
<feature type="coiled-coil region" evidence="1">
    <location>
        <begin position="250"/>
        <end position="277"/>
    </location>
</feature>
<dbReference type="Gene3D" id="2.60.40.10">
    <property type="entry name" value="Immunoglobulins"/>
    <property type="match status" value="5"/>
</dbReference>
<feature type="region of interest" description="Disordered" evidence="2">
    <location>
        <begin position="691"/>
        <end position="782"/>
    </location>
</feature>
<feature type="compositionally biased region" description="Acidic residues" evidence="2">
    <location>
        <begin position="16"/>
        <end position="28"/>
    </location>
</feature>
<dbReference type="InterPro" id="IPR056310">
    <property type="entry name" value="Ig-CFAP74_4th"/>
</dbReference>
<feature type="domain" description="CFAP74 fourth Ig-like" evidence="5">
    <location>
        <begin position="975"/>
        <end position="1069"/>
    </location>
</feature>
<feature type="region of interest" description="Disordered" evidence="2">
    <location>
        <begin position="1200"/>
        <end position="1257"/>
    </location>
</feature>
<dbReference type="InterPro" id="IPR013783">
    <property type="entry name" value="Ig-like_fold"/>
</dbReference>
<evidence type="ECO:0000259" key="5">
    <source>
        <dbReference type="Pfam" id="PF24798"/>
    </source>
</evidence>
<accession>A0ABM0MGS1</accession>
<sequence length="1702" mass="190240">MEDSSDLQSPEQYFMESEETPLEYESDPELWSYSDETSHTGPDENDYPLTTHQKITQQEKLRIMALRRHLDQLSEKVLDKEYLVTKTREELKACRDKVESLEKERDEVYSSIQDEEEANNMAAVYRLRAKHETLCQELEAEEILEKDISQRLEQTQFELAQVQVEQGKFILVEEDLQKDEEMWQRERTEVASQRARKETLKALQAERRKKNRERDHIAALRERDRKHRQAIVAARRSREAANKYLKETLARVRQQELEEEERSKAEMEQRMEAIISLKENIGSNRENLRAIQARDRYLARQAAEAEDMERQDVLDAGGNPDEVLLRMKRIRQFESDLDEFEESQRENRVEIASRILKEEKQMKKRMQQYPQLWPESKRDRERAKRVGRPKRKARIGIIHETSGSSSMEYSADVEEAAPPKLSTRLMPVSSDDDDFSPYGVTSRDEKGESDSEEKDEVLAQPEFKGLWDLRHKSYKVPKEDDQKFVLSHYPSKMEKDIMTEALEKQRSGIVKKQIAAGKEFKGCPFYSKPDVIHFKDFDVGKTYKKKVILTNVSYSVNFLKLIGISEHLKDFIHILFDPPGQMSAGLTCEMLVTFKPMINEDLDGQVSFLAQTGPFTIPLLCTTKKCDISVDKDLVDFGTQVIGETLKKSITLTNKGALATQFEFVKISGVRPHTMTSMASIGGMTGLETEKSISSTVKGAEEEEEKEEKLTENGVKSPEPVIQVNGEVEENRSTGDVEGKQEPEEKERDEAAVSDRADSAKTIRSEITADEEKKDGASTGSVPIDPVDFEDIADLDGMKLGVLTSNEIGPFSSVKLEIIFAPTIPGKVETDFDIRFTDPLSETISVRAIASAIDVPVWVERQNVDLKICMFDRLYQDSIVVNNRATTALRLRFEVCKELRNHLELLPKTGYIQAQQQFSAQMKFLPRHSLIEEGGKYFDKETGVLEAPMTIRVADQTVPVPFTVHAVITNSDMEFDTEFINFGYCTIYESVVTTVKLTNKSILSQPFGFVSLPDFVEVQPNDGFGTLLPLETLELDIIFNAKKAKEYSFELTCKSGINRDFQIKCKAVGVHPPLEFSHSVIHFAATAIDDASFASFHVVNSHTSANEFTHPVPRIGKGDIVPVGPTSFEFVLPEDTQLTVSPRVGTVHPGKKQAISVKFQPLLTDSAIREEAVRMITRNLEAKARKEFEEAQLAAIRSAEAAADGKVKGKPGKKGAANKSPLGKCKIPMGKAPSPTLSSGPRAITPPNTEDIDPKSNDYTAAKSSLLRSYKGNFSSYSIPCFVASGIPGDPGTLPYSVYNTLYLEVHCPTVKPCLVVISNHGRTTTDFGEVSIGQNIIKSITIQNISDQQVDLKSSLLDPVGPFVLLNALRPLPPDTTHTLLISFTPKQGKIFYEMLDICSPTSTLSINLQGQGVSPKVTVSVENGVLDMGYVLAGEETIDTFKIENTSSLSVDFAIKLDSLSLTKQKDQQSLPSFVKEDHQMKSLVGTANLNGRSVFDCTPPQGTIEPGGSKEITVTFCPDHSSDYYSDGARLSLFGQNETHVIRLKGKSRAHTMYILGSDEITTCVESLAATPLPEEEEGEVKPPAIPILLSFRSVGKEEGNQPANRTIEVGAIRTTAVSQKKNGEFAFDNVNAIAVQGFQIDTQKGMVEAGATKSVTITWIPPAGHDPNSIVESSIILNMKGDIAERYNILLRAMVVSE</sequence>
<reference evidence="7" key="1">
    <citation type="submission" date="2025-08" db="UniProtKB">
        <authorList>
            <consortium name="RefSeq"/>
        </authorList>
    </citation>
    <scope>IDENTIFICATION</scope>
    <source>
        <tissue evidence="7">Testes</tissue>
    </source>
</reference>
<keyword evidence="1" id="KW-0175">Coiled coil</keyword>
<dbReference type="InterPro" id="IPR056307">
    <property type="entry name" value="Ig-CFAP74_3rd"/>
</dbReference>
<organism evidence="6 7">
    <name type="scientific">Saccoglossus kowalevskii</name>
    <name type="common">Acorn worm</name>
    <dbReference type="NCBI Taxonomy" id="10224"/>
    <lineage>
        <taxon>Eukaryota</taxon>
        <taxon>Metazoa</taxon>
        <taxon>Hemichordata</taxon>
        <taxon>Enteropneusta</taxon>
        <taxon>Harrimaniidae</taxon>
        <taxon>Saccoglossus</taxon>
    </lineage>
</organism>
<name>A0ABM0MGS1_SACKO</name>
<dbReference type="RefSeq" id="XP_006819212.1">
    <property type="nucleotide sequence ID" value="XM_006819149.1"/>
</dbReference>
<dbReference type="Pfam" id="PF24771">
    <property type="entry name" value="Ig_CFAP74_1st"/>
    <property type="match status" value="1"/>
</dbReference>
<evidence type="ECO:0000259" key="4">
    <source>
        <dbReference type="Pfam" id="PF24778"/>
    </source>
</evidence>
<dbReference type="InterPro" id="IPR056306">
    <property type="entry name" value="Ig-CFAP74_2nd"/>
</dbReference>
<dbReference type="Pfam" id="PF24778">
    <property type="entry name" value="Ig-CFAP74_3rd"/>
    <property type="match status" value="1"/>
</dbReference>
<dbReference type="Proteomes" id="UP000694865">
    <property type="component" value="Unplaced"/>
</dbReference>
<dbReference type="GeneID" id="100368636"/>
<evidence type="ECO:0000256" key="2">
    <source>
        <dbReference type="SAM" id="MobiDB-lite"/>
    </source>
</evidence>
<keyword evidence="6" id="KW-1185">Reference proteome</keyword>
<feature type="region of interest" description="Disordered" evidence="2">
    <location>
        <begin position="399"/>
        <end position="455"/>
    </location>
</feature>
<evidence type="ECO:0000256" key="1">
    <source>
        <dbReference type="SAM" id="Coils"/>
    </source>
</evidence>